<evidence type="ECO:0000313" key="1">
    <source>
        <dbReference type="EMBL" id="KKQ01904.1"/>
    </source>
</evidence>
<comment type="caution">
    <text evidence="1">The sequence shown here is derived from an EMBL/GenBank/DDBJ whole genome shotgun (WGS) entry which is preliminary data.</text>
</comment>
<organism evidence="1 2">
    <name type="scientific">Candidatus Roizmanbacteria bacterium GW2011_GWA2_36_23</name>
    <dbReference type="NCBI Taxonomy" id="1618480"/>
    <lineage>
        <taxon>Bacteria</taxon>
        <taxon>Candidatus Roizmaniibacteriota</taxon>
    </lineage>
</organism>
<protein>
    <submittedName>
        <fullName evidence="1">Uncharacterized protein</fullName>
    </submittedName>
</protein>
<sequence length="201" mass="22589">MSIEALNHSAMTIVPGGGPHEFTVAHPDLKVECYGYGVSFSSSTCPIITCHSVQYYKSHGVIPRGYKPNRDNRILEIGAGLAEFVPWIVQNLRGSSRERPVVIDPLNYSLVINSLELALRQVISEEAQTLIMRLLDRAKIYSDPSKVNLISARLEEVLDATELQNQYDLVVDCQAGFYSGIESSELMRLKESLKRRKKFFI</sequence>
<gene>
    <name evidence="1" type="ORF">US11_C0003G0047</name>
</gene>
<dbReference type="AlphaFoldDB" id="A0A0G0GQ14"/>
<proteinExistence type="predicted"/>
<name>A0A0G0GQ14_9BACT</name>
<reference evidence="1 2" key="1">
    <citation type="journal article" date="2015" name="Nature">
        <title>rRNA introns, odd ribosomes, and small enigmatic genomes across a large radiation of phyla.</title>
        <authorList>
            <person name="Brown C.T."/>
            <person name="Hug L.A."/>
            <person name="Thomas B.C."/>
            <person name="Sharon I."/>
            <person name="Castelle C.J."/>
            <person name="Singh A."/>
            <person name="Wilkins M.J."/>
            <person name="Williams K.H."/>
            <person name="Banfield J.F."/>
        </authorList>
    </citation>
    <scope>NUCLEOTIDE SEQUENCE [LARGE SCALE GENOMIC DNA]</scope>
</reference>
<dbReference type="STRING" id="1618480.US11_C0003G0047"/>
<accession>A0A0G0GQ14</accession>
<evidence type="ECO:0000313" key="2">
    <source>
        <dbReference type="Proteomes" id="UP000034344"/>
    </source>
</evidence>
<dbReference type="EMBL" id="LBRS01000003">
    <property type="protein sequence ID" value="KKQ01904.1"/>
    <property type="molecule type" value="Genomic_DNA"/>
</dbReference>
<dbReference type="Proteomes" id="UP000034344">
    <property type="component" value="Unassembled WGS sequence"/>
</dbReference>